<keyword evidence="3" id="KW-1185">Reference proteome</keyword>
<feature type="region of interest" description="Disordered" evidence="1">
    <location>
        <begin position="18"/>
        <end position="137"/>
    </location>
</feature>
<reference evidence="2 3" key="1">
    <citation type="journal article" date="2019" name="New Phytol.">
        <title>Comparative genomics reveals unique wood-decay strategies and fruiting body development in the Schizophyllaceae.</title>
        <authorList>
            <person name="Almasi E."/>
            <person name="Sahu N."/>
            <person name="Krizsan K."/>
            <person name="Balint B."/>
            <person name="Kovacs G.M."/>
            <person name="Kiss B."/>
            <person name="Cseklye J."/>
            <person name="Drula E."/>
            <person name="Henrissat B."/>
            <person name="Nagy I."/>
            <person name="Chovatia M."/>
            <person name="Adam C."/>
            <person name="LaButti K."/>
            <person name="Lipzen A."/>
            <person name="Riley R."/>
            <person name="Grigoriev I.V."/>
            <person name="Nagy L.G."/>
        </authorList>
    </citation>
    <scope>NUCLEOTIDE SEQUENCE [LARGE SCALE GENOMIC DNA]</scope>
    <source>
        <strain evidence="2 3">NL-1724</strain>
    </source>
</reference>
<dbReference type="Proteomes" id="UP000320762">
    <property type="component" value="Unassembled WGS sequence"/>
</dbReference>
<proteinExistence type="predicted"/>
<evidence type="ECO:0000313" key="3">
    <source>
        <dbReference type="Proteomes" id="UP000320762"/>
    </source>
</evidence>
<sequence length="212" mass="22996">MTVLTLSAAPAFTAFAHGPAAASASPHKRARSPADAPCSPRPNKLPRRPLQMQRSASLVRTTSFLDLSDAASRRSPRPQPPRRRHPSPAPPQPQPQPEQPPDGSRTCSFHASAMRISSPLSPRRTLMPARRAYPQGRREPDLHKQALRGCMARSPVCQDVLSLGPRMACARAEAARQLPTVMSATMELQGLLDDPGMDVDVDEDGDVMMSDD</sequence>
<dbReference type="EMBL" id="VDMD01000002">
    <property type="protein sequence ID" value="TRM67861.1"/>
    <property type="molecule type" value="Genomic_DNA"/>
</dbReference>
<feature type="compositionally biased region" description="Acidic residues" evidence="1">
    <location>
        <begin position="195"/>
        <end position="212"/>
    </location>
</feature>
<dbReference type="OrthoDB" id="3256438at2759"/>
<evidence type="ECO:0000256" key="1">
    <source>
        <dbReference type="SAM" id="MobiDB-lite"/>
    </source>
</evidence>
<name>A0A550CSU5_9AGAR</name>
<feature type="compositionally biased region" description="Polar residues" evidence="1">
    <location>
        <begin position="52"/>
        <end position="65"/>
    </location>
</feature>
<feature type="compositionally biased region" description="Basic residues" evidence="1">
    <location>
        <begin position="74"/>
        <end position="86"/>
    </location>
</feature>
<gene>
    <name evidence="2" type="ORF">BD626DRAFT_534136</name>
</gene>
<feature type="compositionally biased region" description="Pro residues" evidence="1">
    <location>
        <begin position="87"/>
        <end position="100"/>
    </location>
</feature>
<protein>
    <submittedName>
        <fullName evidence="2">Uncharacterized protein</fullName>
    </submittedName>
</protein>
<accession>A0A550CSU5</accession>
<evidence type="ECO:0000313" key="2">
    <source>
        <dbReference type="EMBL" id="TRM67861.1"/>
    </source>
</evidence>
<feature type="region of interest" description="Disordered" evidence="1">
    <location>
        <begin position="193"/>
        <end position="212"/>
    </location>
</feature>
<organism evidence="2 3">
    <name type="scientific">Schizophyllum amplum</name>
    <dbReference type="NCBI Taxonomy" id="97359"/>
    <lineage>
        <taxon>Eukaryota</taxon>
        <taxon>Fungi</taxon>
        <taxon>Dikarya</taxon>
        <taxon>Basidiomycota</taxon>
        <taxon>Agaricomycotina</taxon>
        <taxon>Agaricomycetes</taxon>
        <taxon>Agaricomycetidae</taxon>
        <taxon>Agaricales</taxon>
        <taxon>Schizophyllaceae</taxon>
        <taxon>Schizophyllum</taxon>
    </lineage>
</organism>
<dbReference type="AlphaFoldDB" id="A0A550CSU5"/>
<comment type="caution">
    <text evidence="2">The sequence shown here is derived from an EMBL/GenBank/DDBJ whole genome shotgun (WGS) entry which is preliminary data.</text>
</comment>